<name>A0A0B6YPJ4_9EUPU</name>
<accession>A0A0B6YPJ4</accession>
<sequence length="58" mass="6518">MSPWVGLVDTVILVSFLDEQSYYILEITVVKPCVPKAAGLNPDHSVMFTNAFFLETNR</sequence>
<proteinExistence type="predicted"/>
<reference evidence="1" key="1">
    <citation type="submission" date="2014-12" db="EMBL/GenBank/DDBJ databases">
        <title>Insight into the proteome of Arion vulgaris.</title>
        <authorList>
            <person name="Aradska J."/>
            <person name="Bulat T."/>
            <person name="Smidak R."/>
            <person name="Sarate P."/>
            <person name="Gangsoo J."/>
            <person name="Sialana F."/>
            <person name="Bilban M."/>
            <person name="Lubec G."/>
        </authorList>
    </citation>
    <scope>NUCLEOTIDE SEQUENCE</scope>
    <source>
        <tissue evidence="1">Skin</tissue>
    </source>
</reference>
<evidence type="ECO:0000313" key="1">
    <source>
        <dbReference type="EMBL" id="CEK58057.1"/>
    </source>
</evidence>
<organism evidence="1">
    <name type="scientific">Arion vulgaris</name>
    <dbReference type="NCBI Taxonomy" id="1028688"/>
    <lineage>
        <taxon>Eukaryota</taxon>
        <taxon>Metazoa</taxon>
        <taxon>Spiralia</taxon>
        <taxon>Lophotrochozoa</taxon>
        <taxon>Mollusca</taxon>
        <taxon>Gastropoda</taxon>
        <taxon>Heterobranchia</taxon>
        <taxon>Euthyneura</taxon>
        <taxon>Panpulmonata</taxon>
        <taxon>Eupulmonata</taxon>
        <taxon>Stylommatophora</taxon>
        <taxon>Helicina</taxon>
        <taxon>Arionoidea</taxon>
        <taxon>Arionidae</taxon>
        <taxon>Arion</taxon>
    </lineage>
</organism>
<gene>
    <name evidence="1" type="primary">ORF31868</name>
</gene>
<feature type="non-terminal residue" evidence="1">
    <location>
        <position position="58"/>
    </location>
</feature>
<dbReference type="EMBL" id="HACG01011192">
    <property type="protein sequence ID" value="CEK58057.1"/>
    <property type="molecule type" value="Transcribed_RNA"/>
</dbReference>
<dbReference type="AlphaFoldDB" id="A0A0B6YPJ4"/>
<protein>
    <submittedName>
        <fullName evidence="1">Uncharacterized protein</fullName>
    </submittedName>
</protein>